<dbReference type="SUPFAM" id="SSF52317">
    <property type="entry name" value="Class I glutamine amidotransferase-like"/>
    <property type="match status" value="1"/>
</dbReference>
<dbReference type="Proteomes" id="UP000633509">
    <property type="component" value="Unassembled WGS sequence"/>
</dbReference>
<dbReference type="Pfam" id="PF07722">
    <property type="entry name" value="Peptidase_C26"/>
    <property type="match status" value="1"/>
</dbReference>
<dbReference type="PANTHER" id="PTHR43235:SF1">
    <property type="entry name" value="GLUTAMINE AMIDOTRANSFERASE PB2B2.05-RELATED"/>
    <property type="match status" value="1"/>
</dbReference>
<dbReference type="InterPro" id="IPR029062">
    <property type="entry name" value="Class_I_gatase-like"/>
</dbReference>
<name>A0ABR9LRM4_9ACTN</name>
<dbReference type="EMBL" id="JADBEK010000001">
    <property type="protein sequence ID" value="MBE1582731.1"/>
    <property type="molecule type" value="Genomic_DNA"/>
</dbReference>
<keyword evidence="1" id="KW-0315">Glutamine amidotransferase</keyword>
<sequence length="237" mass="24905">MTRPLIAIPARFSASASALRYSAEVTARALVEAVWRAGGEPVSLHPDAPGGVADPAEVAFRLARFDGVLLPGGGDLAPRRYGAVDTHESVYDVDDVQDGFDLEVARQALTAGVPLLAVCRGLQVVNVALGGSLDQDMGGPGREHRHVVQPVVVAGGSLLSRAVGSDKVAASCYHHQRVDRLGEGLVATAWAADGTVEALELPGRAWFAAVQWHPEDRAHEDPTQQAIFDALVEAAGR</sequence>
<dbReference type="PANTHER" id="PTHR43235">
    <property type="entry name" value="GLUTAMINE AMIDOTRANSFERASE PB2B2.05-RELATED"/>
    <property type="match status" value="1"/>
</dbReference>
<gene>
    <name evidence="1" type="ORF">H4W80_000989</name>
</gene>
<proteinExistence type="predicted"/>
<comment type="caution">
    <text evidence="1">The sequence shown here is derived from an EMBL/GenBank/DDBJ whole genome shotgun (WGS) entry which is preliminary data.</text>
</comment>
<dbReference type="RefSeq" id="WP_192783961.1">
    <property type="nucleotide sequence ID" value="NZ_JADBEK010000001.1"/>
</dbReference>
<dbReference type="InterPro" id="IPR011697">
    <property type="entry name" value="Peptidase_C26"/>
</dbReference>
<dbReference type="PROSITE" id="PS51273">
    <property type="entry name" value="GATASE_TYPE_1"/>
    <property type="match status" value="1"/>
</dbReference>
<dbReference type="CDD" id="cd01745">
    <property type="entry name" value="GATase1_2"/>
    <property type="match status" value="1"/>
</dbReference>
<keyword evidence="2" id="KW-1185">Reference proteome</keyword>
<dbReference type="Gene3D" id="3.40.50.880">
    <property type="match status" value="1"/>
</dbReference>
<evidence type="ECO:0000313" key="2">
    <source>
        <dbReference type="Proteomes" id="UP000633509"/>
    </source>
</evidence>
<dbReference type="InterPro" id="IPR044668">
    <property type="entry name" value="PuuD-like"/>
</dbReference>
<evidence type="ECO:0000313" key="1">
    <source>
        <dbReference type="EMBL" id="MBE1582731.1"/>
    </source>
</evidence>
<reference evidence="1 2" key="1">
    <citation type="submission" date="2020-10" db="EMBL/GenBank/DDBJ databases">
        <title>Sequencing the genomes of 1000 actinobacteria strains.</title>
        <authorList>
            <person name="Klenk H.-P."/>
        </authorList>
    </citation>
    <scope>NUCLEOTIDE SEQUENCE [LARGE SCALE GENOMIC DNA]</scope>
    <source>
        <strain evidence="1 2">DSM 43173</strain>
    </source>
</reference>
<protein>
    <submittedName>
        <fullName evidence="1">Glutamine amidotransferase</fullName>
    </submittedName>
</protein>
<organism evidence="1 2">
    <name type="scientific">Nonomuraea angiospora</name>
    <dbReference type="NCBI Taxonomy" id="46172"/>
    <lineage>
        <taxon>Bacteria</taxon>
        <taxon>Bacillati</taxon>
        <taxon>Actinomycetota</taxon>
        <taxon>Actinomycetes</taxon>
        <taxon>Streptosporangiales</taxon>
        <taxon>Streptosporangiaceae</taxon>
        <taxon>Nonomuraea</taxon>
    </lineage>
</organism>
<accession>A0ABR9LRM4</accession>